<reference evidence="4 5" key="1">
    <citation type="journal article" date="2011" name="Stand. Genomic Sci.">
        <title>Complete genome sequence of Allochromatium vinosum DSM 180(T).</title>
        <authorList>
            <person name="Weissgerber T."/>
            <person name="Zigann R."/>
            <person name="Bruce D."/>
            <person name="Chang Y.J."/>
            <person name="Detter J.C."/>
            <person name="Han C."/>
            <person name="Hauser L."/>
            <person name="Jeffries C.D."/>
            <person name="Land M."/>
            <person name="Munk A.C."/>
            <person name="Tapia R."/>
            <person name="Dahl C."/>
        </authorList>
    </citation>
    <scope>NUCLEOTIDE SEQUENCE [LARGE SCALE GENOMIC DNA]</scope>
    <source>
        <strain evidence="5">ATCC 17899 / DSM 180 / NBRC 103801 / NCIMB 10441 / D</strain>
        <plasmid evidence="5">Plasmid pALVIN01</plasmid>
    </source>
</reference>
<evidence type="ECO:0000313" key="5">
    <source>
        <dbReference type="Proteomes" id="UP000001441"/>
    </source>
</evidence>
<dbReference type="HOGENOM" id="CLU_924185_0_0_6"/>
<gene>
    <name evidence="4" type="ordered locus">Alvin_3231</name>
</gene>
<organism evidence="4 5">
    <name type="scientific">Allochromatium vinosum (strain ATCC 17899 / DSM 180 / NBRC 103801 / NCIMB 10441 / D)</name>
    <name type="common">Chromatium vinosum</name>
    <dbReference type="NCBI Taxonomy" id="572477"/>
    <lineage>
        <taxon>Bacteria</taxon>
        <taxon>Pseudomonadati</taxon>
        <taxon>Pseudomonadota</taxon>
        <taxon>Gammaproteobacteria</taxon>
        <taxon>Chromatiales</taxon>
        <taxon>Chromatiaceae</taxon>
        <taxon>Allochromatium</taxon>
    </lineage>
</organism>
<dbReference type="Proteomes" id="UP000001441">
    <property type="component" value="Plasmid pALVIN01"/>
</dbReference>
<proteinExistence type="predicted"/>
<evidence type="ECO:0000313" key="4">
    <source>
        <dbReference type="EMBL" id="ADC64123.1"/>
    </source>
</evidence>
<accession>D3RWB1</accession>
<keyword evidence="5" id="KW-1185">Reference proteome</keyword>
<evidence type="ECO:0000259" key="3">
    <source>
        <dbReference type="Pfam" id="PF11740"/>
    </source>
</evidence>
<geneLocation type="plasmid" evidence="4 5">
    <name>pALVIN01</name>
</geneLocation>
<name>D3RWB1_ALLVD</name>
<evidence type="ECO:0000256" key="2">
    <source>
        <dbReference type="SAM" id="MobiDB-lite"/>
    </source>
</evidence>
<evidence type="ECO:0000256" key="1">
    <source>
        <dbReference type="SAM" id="Coils"/>
    </source>
</evidence>
<dbReference type="InterPro" id="IPR021104">
    <property type="entry name" value="KfrA_DNA-bd_N"/>
</dbReference>
<keyword evidence="4" id="KW-0614">Plasmid</keyword>
<sequence length="282" mass="31529">MARPGITREQVFEAAEALAAEGINPTVIAVRAHLGSGSPNNITRHLSDWRAQRETATVESVPAPPEGFEQAIRQVWAHAWKAAQAQLVGEREALNEARRAIEQERASMLAEIERLDAALEAAQERAMAEAQALETERRAHAQTREALREATVLAEERARQIERMDVERRENQVQLTALSGRIGTLEAENQRANADLELARQRLSEWRAQASQSPGTNGALAKELDSARNHAREARQIADLAGKKVAQLERDIEVERRAREEAERKLEVQERELAELRSRASD</sequence>
<dbReference type="RefSeq" id="WP_012972387.1">
    <property type="nucleotide sequence ID" value="NC_013852.1"/>
</dbReference>
<keyword evidence="1" id="KW-0175">Coiled coil</keyword>
<dbReference type="Pfam" id="PF11740">
    <property type="entry name" value="KfrA_N"/>
    <property type="match status" value="1"/>
</dbReference>
<dbReference type="EMBL" id="CP001897">
    <property type="protein sequence ID" value="ADC64123.1"/>
    <property type="molecule type" value="Genomic_DNA"/>
</dbReference>
<protein>
    <recommendedName>
        <fullName evidence="3">KfrA N-terminal DNA-binding domain-containing protein</fullName>
    </recommendedName>
</protein>
<feature type="domain" description="KfrA N-terminal DNA-binding" evidence="3">
    <location>
        <begin position="7"/>
        <end position="119"/>
    </location>
</feature>
<dbReference type="AlphaFoldDB" id="D3RWB1"/>
<dbReference type="KEGG" id="alv:Alvin_3231"/>
<feature type="region of interest" description="Disordered" evidence="2">
    <location>
        <begin position="208"/>
        <end position="227"/>
    </location>
</feature>
<feature type="coiled-coil region" evidence="1">
    <location>
        <begin position="84"/>
        <end position="150"/>
    </location>
</feature>